<dbReference type="SUPFAM" id="SSF54928">
    <property type="entry name" value="RNA-binding domain, RBD"/>
    <property type="match status" value="1"/>
</dbReference>
<accession>A0A1J7JER7</accession>
<name>A0A1J7JER7_9PEZI</name>
<dbReference type="InterPro" id="IPR035979">
    <property type="entry name" value="RBD_domain_sf"/>
</dbReference>
<proteinExistence type="predicted"/>
<dbReference type="STRING" id="1408157.A0A1J7JER7"/>
<dbReference type="GO" id="GO:0003676">
    <property type="term" value="F:nucleic acid binding"/>
    <property type="evidence" value="ECO:0007669"/>
    <property type="project" value="InterPro"/>
</dbReference>
<dbReference type="AlphaFoldDB" id="A0A1J7JER7"/>
<reference evidence="1 2" key="1">
    <citation type="submission" date="2016-10" db="EMBL/GenBank/DDBJ databases">
        <title>Draft genome sequence of Coniochaeta ligniaria NRRL30616, a lignocellulolytic fungus for bioabatement of inhibitors in plant biomass hydrolysates.</title>
        <authorList>
            <consortium name="DOE Joint Genome Institute"/>
            <person name="Jimenez D.J."/>
            <person name="Hector R.E."/>
            <person name="Riley R."/>
            <person name="Sun H."/>
            <person name="Grigoriev I.V."/>
            <person name="Van Elsas J.D."/>
            <person name="Nichols N.N."/>
        </authorList>
    </citation>
    <scope>NUCLEOTIDE SEQUENCE [LARGE SCALE GENOMIC DNA]</scope>
    <source>
        <strain evidence="1 2">NRRL 30616</strain>
    </source>
</reference>
<dbReference type="EMBL" id="KV875095">
    <property type="protein sequence ID" value="OIW31825.1"/>
    <property type="molecule type" value="Genomic_DNA"/>
</dbReference>
<keyword evidence="2" id="KW-1185">Reference proteome</keyword>
<dbReference type="OrthoDB" id="3508416at2759"/>
<evidence type="ECO:0000313" key="1">
    <source>
        <dbReference type="EMBL" id="OIW31825.1"/>
    </source>
</evidence>
<gene>
    <name evidence="1" type="ORF">CONLIGDRAFT_698119</name>
</gene>
<protein>
    <recommendedName>
        <fullName evidence="3">RRM domain-containing protein</fullName>
    </recommendedName>
</protein>
<sequence length="311" mass="34799">MALPLCMWVPATSSDDTTPRHHVWLLPSEFSYQDFVSAGSDPEVYNENKVNDDHQQHVFRPVHTKPRLQQPDILGMPHRTGQGSAATLLPPAMQQLQRIHAGFSPNYLGNIYLERNRSANIPANENCSLFLTGLSPAVTVSRLLATIRHIGRIYAVHINAPQPERGHDTCAAKISFFDRQAADLFYHHHAAPGIRIPGYPSFVARVVWNRVRTAAVNLPPYHTRVLMISGPSHFVNPPSLLAYFQSKLDFDVDEILEHGSGNRGKSLIEFRFGSYRCQAESAKMALTREMSQHGVEVWFAPDPCAAPFDMA</sequence>
<dbReference type="Proteomes" id="UP000182658">
    <property type="component" value="Unassembled WGS sequence"/>
</dbReference>
<dbReference type="InParanoid" id="A0A1J7JER7"/>
<evidence type="ECO:0008006" key="3">
    <source>
        <dbReference type="Google" id="ProtNLM"/>
    </source>
</evidence>
<evidence type="ECO:0000313" key="2">
    <source>
        <dbReference type="Proteomes" id="UP000182658"/>
    </source>
</evidence>
<organism evidence="1 2">
    <name type="scientific">Coniochaeta ligniaria NRRL 30616</name>
    <dbReference type="NCBI Taxonomy" id="1408157"/>
    <lineage>
        <taxon>Eukaryota</taxon>
        <taxon>Fungi</taxon>
        <taxon>Dikarya</taxon>
        <taxon>Ascomycota</taxon>
        <taxon>Pezizomycotina</taxon>
        <taxon>Sordariomycetes</taxon>
        <taxon>Sordariomycetidae</taxon>
        <taxon>Coniochaetales</taxon>
        <taxon>Coniochaetaceae</taxon>
        <taxon>Coniochaeta</taxon>
    </lineage>
</organism>